<sequence>MTVDYVSTIEWIWYDGDYIPKRIVFASTKGMNETFVVLPTQDSLTSFTYQDVVKNLTTWPLSGFQDDENQYDSNRKTFRKPLNDLANFVAGDFYETILKRHADSPTPIIGTYDMDVFMYLEPDMPPGQVVYLGGKKDAEQEARRHAIALYSWDEICE</sequence>
<accession>A0A4Y2LPM5</accession>
<evidence type="ECO:0000313" key="2">
    <source>
        <dbReference type="Proteomes" id="UP000499080"/>
    </source>
</evidence>
<proteinExistence type="predicted"/>
<keyword evidence="2" id="KW-1185">Reference proteome</keyword>
<protein>
    <submittedName>
        <fullName evidence="1">Uncharacterized protein</fullName>
    </submittedName>
</protein>
<name>A0A4Y2LPM5_ARAVE</name>
<evidence type="ECO:0000313" key="1">
    <source>
        <dbReference type="EMBL" id="GBN16688.1"/>
    </source>
</evidence>
<dbReference type="AlphaFoldDB" id="A0A4Y2LPM5"/>
<dbReference type="Proteomes" id="UP000499080">
    <property type="component" value="Unassembled WGS sequence"/>
</dbReference>
<comment type="caution">
    <text evidence="1">The sequence shown here is derived from an EMBL/GenBank/DDBJ whole genome shotgun (WGS) entry which is preliminary data.</text>
</comment>
<organism evidence="1 2">
    <name type="scientific">Araneus ventricosus</name>
    <name type="common">Orbweaver spider</name>
    <name type="synonym">Epeira ventricosa</name>
    <dbReference type="NCBI Taxonomy" id="182803"/>
    <lineage>
        <taxon>Eukaryota</taxon>
        <taxon>Metazoa</taxon>
        <taxon>Ecdysozoa</taxon>
        <taxon>Arthropoda</taxon>
        <taxon>Chelicerata</taxon>
        <taxon>Arachnida</taxon>
        <taxon>Araneae</taxon>
        <taxon>Araneomorphae</taxon>
        <taxon>Entelegynae</taxon>
        <taxon>Araneoidea</taxon>
        <taxon>Araneidae</taxon>
        <taxon>Araneus</taxon>
    </lineage>
</organism>
<reference evidence="1 2" key="1">
    <citation type="journal article" date="2019" name="Sci. Rep.">
        <title>Orb-weaving spider Araneus ventricosus genome elucidates the spidroin gene catalogue.</title>
        <authorList>
            <person name="Kono N."/>
            <person name="Nakamura H."/>
            <person name="Ohtoshi R."/>
            <person name="Moran D.A.P."/>
            <person name="Shinohara A."/>
            <person name="Yoshida Y."/>
            <person name="Fujiwara M."/>
            <person name="Mori M."/>
            <person name="Tomita M."/>
            <person name="Arakawa K."/>
        </authorList>
    </citation>
    <scope>NUCLEOTIDE SEQUENCE [LARGE SCALE GENOMIC DNA]</scope>
</reference>
<gene>
    <name evidence="1" type="ORF">AVEN_224693_1</name>
</gene>
<dbReference type="EMBL" id="BGPR01006177">
    <property type="protein sequence ID" value="GBN16688.1"/>
    <property type="molecule type" value="Genomic_DNA"/>
</dbReference>